<name>A0ABS5ADV7_9PSEU</name>
<organism evidence="1 2">
    <name type="scientific">Crossiella equi</name>
    <dbReference type="NCBI Taxonomy" id="130796"/>
    <lineage>
        <taxon>Bacteria</taxon>
        <taxon>Bacillati</taxon>
        <taxon>Actinomycetota</taxon>
        <taxon>Actinomycetes</taxon>
        <taxon>Pseudonocardiales</taxon>
        <taxon>Pseudonocardiaceae</taxon>
        <taxon>Crossiella</taxon>
    </lineage>
</organism>
<sequence length="39" mass="4119">MHEHLALTQRLAGPPDQEIDLLARVASALGTPLTRAGTP</sequence>
<reference evidence="1 2" key="1">
    <citation type="submission" date="2021-03" db="EMBL/GenBank/DDBJ databases">
        <title>Sequencing the genomes of 1000 actinobacteria strains.</title>
        <authorList>
            <person name="Klenk H.-P."/>
        </authorList>
    </citation>
    <scope>NUCLEOTIDE SEQUENCE [LARGE SCALE GENOMIC DNA]</scope>
    <source>
        <strain evidence="1 2">DSM 44580</strain>
    </source>
</reference>
<gene>
    <name evidence="1" type="ORF">JOF53_003640</name>
</gene>
<proteinExistence type="predicted"/>
<comment type="caution">
    <text evidence="1">The sequence shown here is derived from an EMBL/GenBank/DDBJ whole genome shotgun (WGS) entry which is preliminary data.</text>
</comment>
<keyword evidence="2" id="KW-1185">Reference proteome</keyword>
<accession>A0ABS5ADV7</accession>
<protein>
    <submittedName>
        <fullName evidence="1">Uncharacterized protein</fullName>
    </submittedName>
</protein>
<evidence type="ECO:0000313" key="2">
    <source>
        <dbReference type="Proteomes" id="UP001519363"/>
    </source>
</evidence>
<evidence type="ECO:0000313" key="1">
    <source>
        <dbReference type="EMBL" id="MBP2474768.1"/>
    </source>
</evidence>
<dbReference type="EMBL" id="JAGIOO010000001">
    <property type="protein sequence ID" value="MBP2474768.1"/>
    <property type="molecule type" value="Genomic_DNA"/>
</dbReference>
<dbReference type="Proteomes" id="UP001519363">
    <property type="component" value="Unassembled WGS sequence"/>
</dbReference>